<dbReference type="EMBL" id="KZ852048">
    <property type="protein sequence ID" value="RDH33127.1"/>
    <property type="molecule type" value="Genomic_DNA"/>
</dbReference>
<dbReference type="SMART" id="SM00577">
    <property type="entry name" value="CPDc"/>
    <property type="match status" value="1"/>
</dbReference>
<dbReference type="AlphaFoldDB" id="A0A3F3Q2B8"/>
<dbReference type="Gene3D" id="3.40.50.1000">
    <property type="entry name" value="HAD superfamily/HAD-like"/>
    <property type="match status" value="1"/>
</dbReference>
<organism evidence="5 6">
    <name type="scientific">Aspergillus welwitschiae</name>
    <dbReference type="NCBI Taxonomy" id="1341132"/>
    <lineage>
        <taxon>Eukaryota</taxon>
        <taxon>Fungi</taxon>
        <taxon>Dikarya</taxon>
        <taxon>Ascomycota</taxon>
        <taxon>Pezizomycotina</taxon>
        <taxon>Eurotiomycetes</taxon>
        <taxon>Eurotiomycetidae</taxon>
        <taxon>Eurotiales</taxon>
        <taxon>Aspergillaceae</taxon>
        <taxon>Aspergillus</taxon>
        <taxon>Aspergillus subgen. Circumdati</taxon>
    </lineage>
</organism>
<feature type="region of interest" description="Disordered" evidence="3">
    <location>
        <begin position="186"/>
        <end position="372"/>
    </location>
</feature>
<protein>
    <submittedName>
        <fullName evidence="5">NIF-domain-containing protein</fullName>
    </submittedName>
</protein>
<dbReference type="PROSITE" id="PS50969">
    <property type="entry name" value="FCP1"/>
    <property type="match status" value="1"/>
</dbReference>
<dbReference type="GO" id="GO:0009651">
    <property type="term" value="P:response to salt stress"/>
    <property type="evidence" value="ECO:0007669"/>
    <property type="project" value="UniProtKB-ARBA"/>
</dbReference>
<dbReference type="Proteomes" id="UP000253729">
    <property type="component" value="Unassembled WGS sequence"/>
</dbReference>
<dbReference type="RefSeq" id="XP_026626149.1">
    <property type="nucleotide sequence ID" value="XM_026769118.1"/>
</dbReference>
<evidence type="ECO:0000256" key="2">
    <source>
        <dbReference type="ARBA" id="ARBA00022737"/>
    </source>
</evidence>
<feature type="compositionally biased region" description="Basic and acidic residues" evidence="3">
    <location>
        <begin position="154"/>
        <end position="173"/>
    </location>
</feature>
<dbReference type="SMART" id="SM00369">
    <property type="entry name" value="LRR_TYP"/>
    <property type="match status" value="6"/>
</dbReference>
<dbReference type="InterPro" id="IPR011948">
    <property type="entry name" value="Dullard_phosphatase"/>
</dbReference>
<dbReference type="GeneID" id="38137474"/>
<dbReference type="InterPro" id="IPR003591">
    <property type="entry name" value="Leu-rich_rpt_typical-subtyp"/>
</dbReference>
<feature type="compositionally biased region" description="Basic and acidic residues" evidence="3">
    <location>
        <begin position="363"/>
        <end position="372"/>
    </location>
</feature>
<feature type="compositionally biased region" description="Polar residues" evidence="3">
    <location>
        <begin position="41"/>
        <end position="62"/>
    </location>
</feature>
<reference evidence="5 6" key="1">
    <citation type="submission" date="2018-07" db="EMBL/GenBank/DDBJ databases">
        <title>The genomes of Aspergillus section Nigri reveals drivers in fungal speciation.</title>
        <authorList>
            <consortium name="DOE Joint Genome Institute"/>
            <person name="Vesth T.C."/>
            <person name="Nybo J."/>
            <person name="Theobald S."/>
            <person name="Brandl J."/>
            <person name="Frisvad J.C."/>
            <person name="Nielsen K.F."/>
            <person name="Lyhne E.K."/>
            <person name="Kogle M.E."/>
            <person name="Kuo A."/>
            <person name="Riley R."/>
            <person name="Clum A."/>
            <person name="Nolan M."/>
            <person name="Lipzen A."/>
            <person name="Salamov A."/>
            <person name="Henrissat B."/>
            <person name="Wiebenga A."/>
            <person name="De vries R.P."/>
            <person name="Grigoriev I.V."/>
            <person name="Mortensen U.H."/>
            <person name="Andersen M.R."/>
            <person name="Baker S.E."/>
        </authorList>
    </citation>
    <scope>NUCLEOTIDE SEQUENCE [LARGE SCALE GENOMIC DNA]</scope>
    <source>
        <strain evidence="5 6">CBS 139.54b</strain>
    </source>
</reference>
<keyword evidence="1" id="KW-0433">Leucine-rich repeat</keyword>
<accession>A0A3F3Q2B8</accession>
<feature type="region of interest" description="Disordered" evidence="3">
    <location>
        <begin position="1"/>
        <end position="174"/>
    </location>
</feature>
<feature type="compositionally biased region" description="Low complexity" evidence="3">
    <location>
        <begin position="307"/>
        <end position="322"/>
    </location>
</feature>
<dbReference type="Pfam" id="PF13516">
    <property type="entry name" value="LRR_6"/>
    <property type="match status" value="1"/>
</dbReference>
<dbReference type="InterPro" id="IPR025875">
    <property type="entry name" value="Leu-rich_rpt_4"/>
</dbReference>
<dbReference type="SUPFAM" id="SSF52058">
    <property type="entry name" value="L domain-like"/>
    <property type="match status" value="1"/>
</dbReference>
<sequence length="1033" mass="115149">MLGGSLERDSSPSNSKPTTGEAPMPIATSPPDSNPEPSPQDQPATTDASPLSNNVEPTNAAQESVAPAQGSVDESAATSADAPKKHHLLLPISSRASLKADRQSTLDKSQDTAHDDSENTLRGSKRSIFKGRRDRSRGSSMRSRRQNQEGASMEEDKSASPDLRDPAKPERRSKVSYRLFAFLSCCSSPSDDSEDPAIPVKRTSRQPSVPHTQATPEKADANAGDSSTAESKDPSYYRDEKPNMTVTSNQSMSQVDEERTVTTSEQGAQLDGATVPSGPAETEKVPALPQDSADSQGLGVGQSTQPSTTTAEASAVASEAGEPSQKTEEQIISTSTEKAQDAPTAPIELDELPKPPASENSYDDEKYTSHDEEATVLPAELPPPTGPSGHHVDTMLEETQQQFLLPPPLPHLRDRKCLVLDLDETLVHSSFKVLERADFTIPVEIEGQYHNIYVIKRPGVDQFMKRVGELYEVVVFTASVSKYGDPLLDQLDIHNVVHHRLFRDSCYNHQGNYVKVLGRDLRDTIIIDNSPTSYIFHPQHAIPISSWFSDAHDNELLDLIPVLEDLAGAQVKDSCFLVFEVSFLVAYRRRQSWTSLHTRAHTPSLNMKDKNGWDGKLRVEPKATITNPEALEDPDYSDSDAPPVEEIEADEDLLEDEDPDAERLCFRQNQISRIEFPTEVAKSLTELDLYDNLISHVKGLDEFENLTSLDLSFNKIKHVKNISHLVKLTDLYFVQNKISKIEGVETFTSLRNLELGANRIREIENLDNLKALEELWLGKNKITELKNLDGLSNLRILSIQSNRLTNISGLANLKNLEELYVSHNAITDLSGLEENTSLRVLDFSNNQVSKLEHLSHLKNLEELWASNNQLSSFDEVERELRDKENLQTVYFEGNPLQTRAPALYRNKVRLAIPHIMQVDASKSYRLYLLMLTEILTKTKSRYTYMYNPPTQPKPMQYYTEYENKSYNHQSTSLHFVPSPSPSPSPLSFPFSLSIPNRYNPIKLFPPNLHTSRSSILFTRSGTCAFLLIGPSAK</sequence>
<feature type="domain" description="FCP1 homology" evidence="4">
    <location>
        <begin position="411"/>
        <end position="566"/>
    </location>
</feature>
<dbReference type="NCBIfam" id="TIGR02251">
    <property type="entry name" value="HIF-SF_euk"/>
    <property type="match status" value="1"/>
</dbReference>
<name>A0A3F3Q2B8_9EURO</name>
<dbReference type="SMART" id="SM00365">
    <property type="entry name" value="LRR_SD22"/>
    <property type="match status" value="9"/>
</dbReference>
<dbReference type="Gene3D" id="3.80.10.10">
    <property type="entry name" value="Ribonuclease Inhibitor"/>
    <property type="match status" value="2"/>
</dbReference>
<gene>
    <name evidence="5" type="ORF">BDQ94DRAFT_159785</name>
</gene>
<feature type="region of interest" description="Disordered" evidence="3">
    <location>
        <begin position="623"/>
        <end position="643"/>
    </location>
</feature>
<dbReference type="InterPro" id="IPR036412">
    <property type="entry name" value="HAD-like_sf"/>
</dbReference>
<dbReference type="InterPro" id="IPR050836">
    <property type="entry name" value="SDS22/Internalin_LRR"/>
</dbReference>
<evidence type="ECO:0000259" key="4">
    <source>
        <dbReference type="PROSITE" id="PS50969"/>
    </source>
</evidence>
<dbReference type="GO" id="GO:0045944">
    <property type="term" value="P:positive regulation of transcription by RNA polymerase II"/>
    <property type="evidence" value="ECO:0007669"/>
    <property type="project" value="UniProtKB-ARBA"/>
</dbReference>
<dbReference type="CDD" id="cd07521">
    <property type="entry name" value="HAD_FCP1-like"/>
    <property type="match status" value="1"/>
</dbReference>
<dbReference type="InterPro" id="IPR032675">
    <property type="entry name" value="LRR_dom_sf"/>
</dbReference>
<keyword evidence="2" id="KW-0677">Repeat</keyword>
<dbReference type="SUPFAM" id="SSF56784">
    <property type="entry name" value="HAD-like"/>
    <property type="match status" value="1"/>
</dbReference>
<evidence type="ECO:0000313" key="6">
    <source>
        <dbReference type="Proteomes" id="UP000253729"/>
    </source>
</evidence>
<dbReference type="InterPro" id="IPR001611">
    <property type="entry name" value="Leu-rich_rpt"/>
</dbReference>
<evidence type="ECO:0000313" key="5">
    <source>
        <dbReference type="EMBL" id="RDH33127.1"/>
    </source>
</evidence>
<dbReference type="PANTHER" id="PTHR46652">
    <property type="entry name" value="LEUCINE-RICH REPEAT AND IQ DOMAIN-CONTAINING PROTEIN 1-RELATED"/>
    <property type="match status" value="1"/>
</dbReference>
<dbReference type="Pfam" id="PF12799">
    <property type="entry name" value="LRR_4"/>
    <property type="match status" value="3"/>
</dbReference>
<evidence type="ECO:0000256" key="3">
    <source>
        <dbReference type="SAM" id="MobiDB-lite"/>
    </source>
</evidence>
<feature type="compositionally biased region" description="Basic and acidic residues" evidence="3">
    <location>
        <begin position="1"/>
        <end position="10"/>
    </location>
</feature>
<feature type="compositionally biased region" description="Basic residues" evidence="3">
    <location>
        <begin position="123"/>
        <end position="135"/>
    </location>
</feature>
<dbReference type="Pfam" id="PF03031">
    <property type="entry name" value="NIF"/>
    <property type="match status" value="1"/>
</dbReference>
<dbReference type="GO" id="GO:1904262">
    <property type="term" value="P:negative regulation of TORC1 signaling"/>
    <property type="evidence" value="ECO:0007669"/>
    <property type="project" value="UniProtKB-ARBA"/>
</dbReference>
<dbReference type="STRING" id="1341132.A0A3F3Q2B8"/>
<dbReference type="PROSITE" id="PS51450">
    <property type="entry name" value="LRR"/>
    <property type="match status" value="9"/>
</dbReference>
<dbReference type="FunFam" id="3.40.50.1000:FF:000043">
    <property type="entry name" value="General stress response phosphoprotein phosphatase Psr1/2"/>
    <property type="match status" value="1"/>
</dbReference>
<dbReference type="InterPro" id="IPR023214">
    <property type="entry name" value="HAD_sf"/>
</dbReference>
<dbReference type="GO" id="GO:0034198">
    <property type="term" value="P:cellular response to amino acid starvation"/>
    <property type="evidence" value="ECO:0007669"/>
    <property type="project" value="UniProtKB-ARBA"/>
</dbReference>
<keyword evidence="6" id="KW-1185">Reference proteome</keyword>
<dbReference type="PANTHER" id="PTHR46652:SF3">
    <property type="entry name" value="LEUCINE-RICH REPEAT-CONTAINING PROTEIN 9"/>
    <property type="match status" value="1"/>
</dbReference>
<feature type="compositionally biased region" description="Basic and acidic residues" evidence="3">
    <location>
        <begin position="98"/>
        <end position="119"/>
    </location>
</feature>
<dbReference type="SMART" id="SM00364">
    <property type="entry name" value="LRR_BAC"/>
    <property type="match status" value="3"/>
</dbReference>
<feature type="compositionally biased region" description="Polar residues" evidence="3">
    <location>
        <begin position="205"/>
        <end position="215"/>
    </location>
</feature>
<feature type="compositionally biased region" description="Basic and acidic residues" evidence="3">
    <location>
        <begin position="230"/>
        <end position="242"/>
    </location>
</feature>
<feature type="compositionally biased region" description="Acidic residues" evidence="3">
    <location>
        <begin position="630"/>
        <end position="643"/>
    </location>
</feature>
<dbReference type="GO" id="GO:0016791">
    <property type="term" value="F:phosphatase activity"/>
    <property type="evidence" value="ECO:0007669"/>
    <property type="project" value="InterPro"/>
</dbReference>
<feature type="compositionally biased region" description="Polar residues" evidence="3">
    <location>
        <begin position="244"/>
        <end position="254"/>
    </location>
</feature>
<proteinExistence type="predicted"/>
<dbReference type="InterPro" id="IPR004274">
    <property type="entry name" value="FCP1_dom"/>
</dbReference>
<evidence type="ECO:0000256" key="1">
    <source>
        <dbReference type="ARBA" id="ARBA00022614"/>
    </source>
</evidence>